<evidence type="ECO:0000313" key="8">
    <source>
        <dbReference type="Proteomes" id="UP001161325"/>
    </source>
</evidence>
<evidence type="ECO:0000256" key="1">
    <source>
        <dbReference type="ARBA" id="ARBA00008560"/>
    </source>
</evidence>
<dbReference type="Proteomes" id="UP001161325">
    <property type="component" value="Unassembled WGS sequence"/>
</dbReference>
<dbReference type="RefSeq" id="WP_284351688.1">
    <property type="nucleotide sequence ID" value="NZ_BRXS01000006.1"/>
</dbReference>
<dbReference type="SUPFAM" id="SSF57829">
    <property type="entry name" value="Zn-binding ribosomal proteins"/>
    <property type="match status" value="1"/>
</dbReference>
<organism evidence="7 8">
    <name type="scientific">Roseisolibacter agri</name>
    <dbReference type="NCBI Taxonomy" id="2014610"/>
    <lineage>
        <taxon>Bacteria</taxon>
        <taxon>Pseudomonadati</taxon>
        <taxon>Gemmatimonadota</taxon>
        <taxon>Gemmatimonadia</taxon>
        <taxon>Gemmatimonadales</taxon>
        <taxon>Gemmatimonadaceae</taxon>
        <taxon>Roseisolibacter</taxon>
    </lineage>
</organism>
<dbReference type="GO" id="GO:0015934">
    <property type="term" value="C:large ribosomal subunit"/>
    <property type="evidence" value="ECO:0007669"/>
    <property type="project" value="InterPro"/>
</dbReference>
<keyword evidence="8" id="KW-1185">Reference proteome</keyword>
<gene>
    <name evidence="5 7" type="primary">rpmF</name>
    <name evidence="7" type="ORF">rosag_37560</name>
</gene>
<keyword evidence="2 5" id="KW-0689">Ribosomal protein</keyword>
<dbReference type="NCBIfam" id="TIGR01031">
    <property type="entry name" value="rpmF_bact"/>
    <property type="match status" value="1"/>
</dbReference>
<dbReference type="PANTHER" id="PTHR35534">
    <property type="entry name" value="50S RIBOSOMAL PROTEIN L32"/>
    <property type="match status" value="1"/>
</dbReference>
<dbReference type="HAMAP" id="MF_00340">
    <property type="entry name" value="Ribosomal_bL32"/>
    <property type="match status" value="1"/>
</dbReference>
<keyword evidence="3 5" id="KW-0687">Ribonucleoprotein</keyword>
<reference evidence="7" key="1">
    <citation type="submission" date="2022-08" db="EMBL/GenBank/DDBJ databases">
        <title>Draft genome sequencing of Roseisolibacter agri AW1220.</title>
        <authorList>
            <person name="Tobiishi Y."/>
            <person name="Tonouchi A."/>
        </authorList>
    </citation>
    <scope>NUCLEOTIDE SEQUENCE</scope>
    <source>
        <strain evidence="7">AW1220</strain>
    </source>
</reference>
<dbReference type="AlphaFoldDB" id="A0AA37QI27"/>
<protein>
    <recommendedName>
        <fullName evidence="4 5">Large ribosomal subunit protein bL32</fullName>
    </recommendedName>
</protein>
<evidence type="ECO:0000256" key="5">
    <source>
        <dbReference type="HAMAP-Rule" id="MF_00340"/>
    </source>
</evidence>
<evidence type="ECO:0000256" key="6">
    <source>
        <dbReference type="SAM" id="MobiDB-lite"/>
    </source>
</evidence>
<dbReference type="Pfam" id="PF01783">
    <property type="entry name" value="Ribosomal_L32p"/>
    <property type="match status" value="1"/>
</dbReference>
<feature type="compositionally biased region" description="Basic residues" evidence="6">
    <location>
        <begin position="1"/>
        <end position="19"/>
    </location>
</feature>
<evidence type="ECO:0000256" key="4">
    <source>
        <dbReference type="ARBA" id="ARBA00035178"/>
    </source>
</evidence>
<evidence type="ECO:0000313" key="7">
    <source>
        <dbReference type="EMBL" id="GLC27243.1"/>
    </source>
</evidence>
<dbReference type="InterPro" id="IPR044957">
    <property type="entry name" value="Ribosomal_bL32_bact"/>
</dbReference>
<name>A0AA37QI27_9BACT</name>
<evidence type="ECO:0000256" key="2">
    <source>
        <dbReference type="ARBA" id="ARBA00022980"/>
    </source>
</evidence>
<proteinExistence type="inferred from homology"/>
<dbReference type="InterPro" id="IPR002677">
    <property type="entry name" value="Ribosomal_bL32"/>
</dbReference>
<dbReference type="InterPro" id="IPR011332">
    <property type="entry name" value="Ribosomal_zn-bd"/>
</dbReference>
<dbReference type="PANTHER" id="PTHR35534:SF1">
    <property type="entry name" value="LARGE RIBOSOMAL SUBUNIT PROTEIN BL32"/>
    <property type="match status" value="1"/>
</dbReference>
<evidence type="ECO:0000256" key="3">
    <source>
        <dbReference type="ARBA" id="ARBA00023274"/>
    </source>
</evidence>
<comment type="similarity">
    <text evidence="1 5">Belongs to the bacterial ribosomal protein bL32 family.</text>
</comment>
<comment type="caution">
    <text evidence="7">The sequence shown here is derived from an EMBL/GenBank/DDBJ whole genome shotgun (WGS) entry which is preliminary data.</text>
</comment>
<sequence length="60" mass="6650">MAVPKRRTSKRKKRARNTHKAAPAIALQACPQCSSPKRPHRLCDECGYYAGELRAAAQEA</sequence>
<accession>A0AA37QI27</accession>
<dbReference type="GO" id="GO:0003735">
    <property type="term" value="F:structural constituent of ribosome"/>
    <property type="evidence" value="ECO:0007669"/>
    <property type="project" value="InterPro"/>
</dbReference>
<dbReference type="EMBL" id="BRXS01000006">
    <property type="protein sequence ID" value="GLC27243.1"/>
    <property type="molecule type" value="Genomic_DNA"/>
</dbReference>
<dbReference type="GO" id="GO:0006412">
    <property type="term" value="P:translation"/>
    <property type="evidence" value="ECO:0007669"/>
    <property type="project" value="UniProtKB-UniRule"/>
</dbReference>
<feature type="region of interest" description="Disordered" evidence="6">
    <location>
        <begin position="1"/>
        <end position="21"/>
    </location>
</feature>